<feature type="domain" description="Solute-binding protein family 5" evidence="2">
    <location>
        <begin position="109"/>
        <end position="493"/>
    </location>
</feature>
<gene>
    <name evidence="3" type="ORF">E6H04_01355</name>
</gene>
<comment type="caution">
    <text evidence="3">The sequence shown here is derived from an EMBL/GenBank/DDBJ whole genome shotgun (WGS) entry which is preliminary data.</text>
</comment>
<reference evidence="3 4" key="1">
    <citation type="journal article" date="2019" name="Nat. Microbiol.">
        <title>Mediterranean grassland soil C-N compound turnover is dependent on rainfall and depth, and is mediated by genomically divergent microorganisms.</title>
        <authorList>
            <person name="Diamond S."/>
            <person name="Andeer P.F."/>
            <person name="Li Z."/>
            <person name="Crits-Christoph A."/>
            <person name="Burstein D."/>
            <person name="Anantharaman K."/>
            <person name="Lane K.R."/>
            <person name="Thomas B.C."/>
            <person name="Pan C."/>
            <person name="Northen T.R."/>
            <person name="Banfield J.F."/>
        </authorList>
    </citation>
    <scope>NUCLEOTIDE SEQUENCE [LARGE SCALE GENOMIC DNA]</scope>
    <source>
        <strain evidence="3">NP_7</strain>
    </source>
</reference>
<evidence type="ECO:0000259" key="2">
    <source>
        <dbReference type="Pfam" id="PF00496"/>
    </source>
</evidence>
<dbReference type="InterPro" id="IPR023765">
    <property type="entry name" value="SBP_5_CS"/>
</dbReference>
<dbReference type="EMBL" id="VBAO01000031">
    <property type="protein sequence ID" value="TMI84438.1"/>
    <property type="molecule type" value="Genomic_DNA"/>
</dbReference>
<evidence type="ECO:0000313" key="3">
    <source>
        <dbReference type="EMBL" id="TMI84438.1"/>
    </source>
</evidence>
<comment type="subcellular location">
    <subcellularLocation>
        <location evidence="1">Cell membrane</location>
        <topology evidence="1">Lipid-anchor</topology>
    </subcellularLocation>
</comment>
<dbReference type="GO" id="GO:0015833">
    <property type="term" value="P:peptide transport"/>
    <property type="evidence" value="ECO:0007669"/>
    <property type="project" value="TreeGrafter"/>
</dbReference>
<dbReference type="Gene3D" id="3.10.105.10">
    <property type="entry name" value="Dipeptide-binding Protein, Domain 3"/>
    <property type="match status" value="1"/>
</dbReference>
<dbReference type="GO" id="GO:1904680">
    <property type="term" value="F:peptide transmembrane transporter activity"/>
    <property type="evidence" value="ECO:0007669"/>
    <property type="project" value="TreeGrafter"/>
</dbReference>
<dbReference type="Gene3D" id="3.40.190.10">
    <property type="entry name" value="Periplasmic binding protein-like II"/>
    <property type="match status" value="1"/>
</dbReference>
<evidence type="ECO:0000256" key="1">
    <source>
        <dbReference type="ARBA" id="ARBA00004193"/>
    </source>
</evidence>
<proteinExistence type="predicted"/>
<dbReference type="GO" id="GO:0005886">
    <property type="term" value="C:plasma membrane"/>
    <property type="evidence" value="ECO:0007669"/>
    <property type="project" value="UniProtKB-SubCell"/>
</dbReference>
<evidence type="ECO:0000313" key="4">
    <source>
        <dbReference type="Proteomes" id="UP000320048"/>
    </source>
</evidence>
<name>A0A537JLM3_9BACT</name>
<dbReference type="SUPFAM" id="SSF53850">
    <property type="entry name" value="Periplasmic binding protein-like II"/>
    <property type="match status" value="1"/>
</dbReference>
<dbReference type="AlphaFoldDB" id="A0A537JLM3"/>
<accession>A0A537JLM3</accession>
<protein>
    <submittedName>
        <fullName evidence="3">ABC transporter substrate-binding protein</fullName>
    </submittedName>
</protein>
<dbReference type="PANTHER" id="PTHR30290:SF62">
    <property type="entry name" value="OLIGOPEPTIDE ABC TRANSPORTER, PERIPLASMIC OLIGOPEPTIDE-BINDING PROTEIN"/>
    <property type="match status" value="1"/>
</dbReference>
<dbReference type="InterPro" id="IPR039424">
    <property type="entry name" value="SBP_5"/>
</dbReference>
<organism evidence="3 4">
    <name type="scientific">Candidatus Segetimicrobium genomatis</name>
    <dbReference type="NCBI Taxonomy" id="2569760"/>
    <lineage>
        <taxon>Bacteria</taxon>
        <taxon>Bacillati</taxon>
        <taxon>Candidatus Sysuimicrobiota</taxon>
        <taxon>Candidatus Sysuimicrobiia</taxon>
        <taxon>Candidatus Sysuimicrobiales</taxon>
        <taxon>Candidatus Segetimicrobiaceae</taxon>
        <taxon>Candidatus Segetimicrobium</taxon>
    </lineage>
</organism>
<dbReference type="PANTHER" id="PTHR30290">
    <property type="entry name" value="PERIPLASMIC BINDING COMPONENT OF ABC TRANSPORTER"/>
    <property type="match status" value="1"/>
</dbReference>
<dbReference type="PROSITE" id="PS01040">
    <property type="entry name" value="SBP_BACTERIAL_5"/>
    <property type="match status" value="1"/>
</dbReference>
<sequence length="627" mass="70160">MRGTPSRVVLVAALLALGIGLPGGSGQGPALAQTSAYHEAPMLADLVRAGKLAPVDQRLPENPLVVDTVEGVGRYGGVWRRGFLGPSDFNNVHRIVYDALVRYSPDGTKVEPKYASSVTSSKDFTAWTVTLRKGAKWSDGSPFGADDILFWYTDVLLNKDVTPALPVWMKNHDGSPVTVQRVDDITVRWVYKEPNTTFPMELANKDSGDRQYACFLAAGGFKTWVELFAARAHPPENPERPVMAAWRGVTRISDQLYVLRRNPYYVGVDRAGNQLPYIDTIQFKFFANAQSLNLAAIAGQLDEQERHIILGNYPVLKEHEKDGKYRVILWQGFGGADADVTFNETYSKDADLGALFRNRDFRIAMSYAINRNQIKESAFLGLGEARQPVAAPWSPYYPGDAYARKYTEYRPDEANRMLDRIGLDKKDADGFRLFAGGTRRATVEISVVPVFGPWPDVAQLIAKDWERVGIKTIVQVRERSLHFQLRQSNDLQAEIWNEDTAGFPFTGTPKYDPRTILYGNITTGPLWKAWFDTGGREGVEPPAPVKRLVELIDKAKTVDPTEQARIAQEIFKIWVDNVFEIGTIGLTPMDQGVAVVNVRMHNVPAKLGKDWPLRTPGNARTEQFYYQ</sequence>
<dbReference type="CDD" id="cd08500">
    <property type="entry name" value="PBP2_NikA_DppA_OppA_like_4"/>
    <property type="match status" value="1"/>
</dbReference>
<dbReference type="Proteomes" id="UP000320048">
    <property type="component" value="Unassembled WGS sequence"/>
</dbReference>
<dbReference type="InterPro" id="IPR000914">
    <property type="entry name" value="SBP_5_dom"/>
</dbReference>
<dbReference type="Pfam" id="PF00496">
    <property type="entry name" value="SBP_bac_5"/>
    <property type="match status" value="1"/>
</dbReference>